<dbReference type="EMBL" id="BMYZ01000001">
    <property type="protein sequence ID" value="GGY71647.1"/>
    <property type="molecule type" value="Genomic_DNA"/>
</dbReference>
<comment type="caution">
    <text evidence="1">The sequence shown here is derived from an EMBL/GenBank/DDBJ whole genome shotgun (WGS) entry which is preliminary data.</text>
</comment>
<dbReference type="InterPro" id="IPR006905">
    <property type="entry name" value="Flavin_halogenase"/>
</dbReference>
<dbReference type="Pfam" id="PF04820">
    <property type="entry name" value="Trp_halogenase"/>
    <property type="match status" value="1"/>
</dbReference>
<evidence type="ECO:0000313" key="1">
    <source>
        <dbReference type="EMBL" id="GGY71647.1"/>
    </source>
</evidence>
<dbReference type="PIRSF" id="PIRSF011396">
    <property type="entry name" value="Trp_halogenase"/>
    <property type="match status" value="1"/>
</dbReference>
<dbReference type="Proteomes" id="UP000619761">
    <property type="component" value="Unassembled WGS sequence"/>
</dbReference>
<dbReference type="InterPro" id="IPR050816">
    <property type="entry name" value="Flavin-dep_Halogenase_NPB"/>
</dbReference>
<reference evidence="2" key="1">
    <citation type="journal article" date="2019" name="Int. J. Syst. Evol. Microbiol.">
        <title>The Global Catalogue of Microorganisms (GCM) 10K type strain sequencing project: providing services to taxonomists for standard genome sequencing and annotation.</title>
        <authorList>
            <consortium name="The Broad Institute Genomics Platform"/>
            <consortium name="The Broad Institute Genome Sequencing Center for Infectious Disease"/>
            <person name="Wu L."/>
            <person name="Ma J."/>
        </authorList>
    </citation>
    <scope>NUCLEOTIDE SEQUENCE [LARGE SCALE GENOMIC DNA]</scope>
    <source>
        <strain evidence="2">KCTC 32239</strain>
    </source>
</reference>
<dbReference type="Gene3D" id="3.50.50.60">
    <property type="entry name" value="FAD/NAD(P)-binding domain"/>
    <property type="match status" value="1"/>
</dbReference>
<evidence type="ECO:0000313" key="2">
    <source>
        <dbReference type="Proteomes" id="UP000619761"/>
    </source>
</evidence>
<dbReference type="PANTHER" id="PTHR43747">
    <property type="entry name" value="FAD-BINDING PROTEIN"/>
    <property type="match status" value="1"/>
</dbReference>
<gene>
    <name evidence="1" type="ORF">GCM10011613_15600</name>
</gene>
<accession>A0ABQ3B2S4</accession>
<dbReference type="PANTHER" id="PTHR43747:SF4">
    <property type="entry name" value="FLAVIN-DEPENDENT TRYPTOPHAN HALOGENASE"/>
    <property type="match status" value="1"/>
</dbReference>
<name>A0ABQ3B2S4_9GAMM</name>
<dbReference type="InterPro" id="IPR033856">
    <property type="entry name" value="Trp_halogen"/>
</dbReference>
<sequence>MNSPVKKVVIAGGGTAGWMAAATLSCQLGQVIEITLIESDEIGTVGVGEATIPPMQAFHKLIGIDEQEFLRATQGTFKLGISFENWGEIGDQYIHSFGQTGKEFWAADFQHFWLKLRELGSTAEFGDFCLELQAAKENKFAITENPRINFAYHFNATLYAQFLRKFSEKRGVKRVEGKIAEVATNSDNGFIQSLKLTSGQVIDGDLFIDCTGFRGLLIEQTLHTGYEDWSHWLVNDSAIAVQTESVGPAIPYTRAIAHPSGWQWQIPLQSRVGNGMVYSSRFISDEDAKKTFLSNLDGPAITEPRVIKFKTGRRMKGWNKNCIALGLASGFIEPLESTSIHLIMSGILRLIKLFPNHGINDVNVAEYNKQSAFEIESIRDFVILHYKATERSDSEYWRYCRDMEVPETLAHRIKLFADSGLAFKGDGEIFRIDSWTQVMLGQRIYPKSYHPIVNVMNQDDLKRSIEEFAVGIKKRVAQLPSHADFVKGYCGI</sequence>
<dbReference type="RefSeq" id="WP_189417338.1">
    <property type="nucleotide sequence ID" value="NZ_BMYZ01000001.1"/>
</dbReference>
<dbReference type="PROSITE" id="PS51257">
    <property type="entry name" value="PROKAR_LIPOPROTEIN"/>
    <property type="match status" value="1"/>
</dbReference>
<keyword evidence="2" id="KW-1185">Reference proteome</keyword>
<dbReference type="InterPro" id="IPR036188">
    <property type="entry name" value="FAD/NAD-bd_sf"/>
</dbReference>
<organism evidence="1 2">
    <name type="scientific">Cellvibrio zantedeschiae</name>
    <dbReference type="NCBI Taxonomy" id="1237077"/>
    <lineage>
        <taxon>Bacteria</taxon>
        <taxon>Pseudomonadati</taxon>
        <taxon>Pseudomonadota</taxon>
        <taxon>Gammaproteobacteria</taxon>
        <taxon>Cellvibrionales</taxon>
        <taxon>Cellvibrionaceae</taxon>
        <taxon>Cellvibrio</taxon>
    </lineage>
</organism>
<dbReference type="SUPFAM" id="SSF51905">
    <property type="entry name" value="FAD/NAD(P)-binding domain"/>
    <property type="match status" value="1"/>
</dbReference>
<protein>
    <submittedName>
        <fullName evidence="1">Tryptophan halogenase</fullName>
    </submittedName>
</protein>
<proteinExistence type="predicted"/>